<feature type="region of interest" description="Disordered" evidence="5">
    <location>
        <begin position="1362"/>
        <end position="1382"/>
    </location>
</feature>
<feature type="region of interest" description="Disordered" evidence="5">
    <location>
        <begin position="1177"/>
        <end position="1277"/>
    </location>
</feature>
<dbReference type="Proteomes" id="UP001583186">
    <property type="component" value="Unassembled WGS sequence"/>
</dbReference>
<reference evidence="10 11" key="1">
    <citation type="journal article" date="2024" name="IMA Fungus">
        <title>IMA Genome - F19 : A genome assembly and annotation guide to empower mycologists, including annotated draft genome sequences of Ceratocystis pirilliformis, Diaporthe australafricana, Fusarium ophioides, Paecilomyces lecythidis, and Sporothrix stenoceras.</title>
        <authorList>
            <person name="Aylward J."/>
            <person name="Wilson A.M."/>
            <person name="Visagie C.M."/>
            <person name="Spraker J."/>
            <person name="Barnes I."/>
            <person name="Buitendag C."/>
            <person name="Ceriani C."/>
            <person name="Del Mar Angel L."/>
            <person name="du Plessis D."/>
            <person name="Fuchs T."/>
            <person name="Gasser K."/>
            <person name="Kramer D."/>
            <person name="Li W."/>
            <person name="Munsamy K."/>
            <person name="Piso A."/>
            <person name="Price J.L."/>
            <person name="Sonnekus B."/>
            <person name="Thomas C."/>
            <person name="van der Nest A."/>
            <person name="van Dijk A."/>
            <person name="van Heerden A."/>
            <person name="van Vuuren N."/>
            <person name="Yilmaz N."/>
            <person name="Duong T.A."/>
            <person name="van der Merwe N.A."/>
            <person name="Wingfield M.J."/>
            <person name="Wingfield B.D."/>
        </authorList>
    </citation>
    <scope>NUCLEOTIDE SEQUENCE [LARGE SCALE GENOMIC DNA]</scope>
    <source>
        <strain evidence="10 11">CMW 5346</strain>
    </source>
</reference>
<organism evidence="10 11">
    <name type="scientific">Sporothrix stenoceras</name>
    <dbReference type="NCBI Taxonomy" id="5173"/>
    <lineage>
        <taxon>Eukaryota</taxon>
        <taxon>Fungi</taxon>
        <taxon>Dikarya</taxon>
        <taxon>Ascomycota</taxon>
        <taxon>Pezizomycotina</taxon>
        <taxon>Sordariomycetes</taxon>
        <taxon>Sordariomycetidae</taxon>
        <taxon>Ophiostomatales</taxon>
        <taxon>Ophiostomataceae</taxon>
        <taxon>Sporothrix</taxon>
    </lineage>
</organism>
<dbReference type="Pfam" id="PF13515">
    <property type="entry name" value="FUSC_2"/>
    <property type="match status" value="1"/>
</dbReference>
<feature type="compositionally biased region" description="Low complexity" evidence="5">
    <location>
        <begin position="24"/>
        <end position="39"/>
    </location>
</feature>
<evidence type="ECO:0008006" key="12">
    <source>
        <dbReference type="Google" id="ProtNLM"/>
    </source>
</evidence>
<feature type="compositionally biased region" description="Basic and acidic residues" evidence="5">
    <location>
        <begin position="1372"/>
        <end position="1382"/>
    </location>
</feature>
<feature type="compositionally biased region" description="Low complexity" evidence="5">
    <location>
        <begin position="1192"/>
        <end position="1205"/>
    </location>
</feature>
<keyword evidence="4 6" id="KW-0472">Membrane</keyword>
<evidence type="ECO:0000259" key="9">
    <source>
        <dbReference type="Pfam" id="PF13515"/>
    </source>
</evidence>
<dbReference type="InterPro" id="IPR018820">
    <property type="entry name" value="BRE4-related_DUF2421"/>
</dbReference>
<protein>
    <recommendedName>
        <fullName evidence="12">ER transporter 6TM N-terminal domain-containing protein</fullName>
    </recommendedName>
</protein>
<feature type="domain" description="Integral membrane bound transporter" evidence="9">
    <location>
        <begin position="850"/>
        <end position="989"/>
    </location>
</feature>
<feature type="transmembrane region" description="Helical" evidence="6">
    <location>
        <begin position="284"/>
        <end position="304"/>
    </location>
</feature>
<feature type="transmembrane region" description="Helical" evidence="6">
    <location>
        <begin position="255"/>
        <end position="272"/>
    </location>
</feature>
<feature type="transmembrane region" description="Helical" evidence="6">
    <location>
        <begin position="971"/>
        <end position="992"/>
    </location>
</feature>
<comment type="subcellular location">
    <subcellularLocation>
        <location evidence="1">Membrane</location>
        <topology evidence="1">Multi-pass membrane protein</topology>
    </subcellularLocation>
</comment>
<dbReference type="Pfam" id="PF10334">
    <property type="entry name" value="BRE4"/>
    <property type="match status" value="1"/>
</dbReference>
<evidence type="ECO:0000256" key="2">
    <source>
        <dbReference type="ARBA" id="ARBA00022692"/>
    </source>
</evidence>
<keyword evidence="11" id="KW-1185">Reference proteome</keyword>
<gene>
    <name evidence="10" type="ORF">Sste5346_007349</name>
</gene>
<accession>A0ABR3YVZ0</accession>
<dbReference type="InterPro" id="IPR018823">
    <property type="entry name" value="ArAE_2_N"/>
</dbReference>
<feature type="transmembrane region" description="Helical" evidence="6">
    <location>
        <begin position="829"/>
        <end position="846"/>
    </location>
</feature>
<comment type="caution">
    <text evidence="10">The sequence shown here is derived from an EMBL/GenBank/DDBJ whole genome shotgun (WGS) entry which is preliminary data.</text>
</comment>
<feature type="compositionally biased region" description="Low complexity" evidence="5">
    <location>
        <begin position="84"/>
        <end position="96"/>
    </location>
</feature>
<evidence type="ECO:0000313" key="11">
    <source>
        <dbReference type="Proteomes" id="UP001583186"/>
    </source>
</evidence>
<evidence type="ECO:0000259" key="7">
    <source>
        <dbReference type="Pfam" id="PF10334"/>
    </source>
</evidence>
<feature type="domain" description="Putative ER transporter 6TM N-terminal" evidence="8">
    <location>
        <begin position="147"/>
        <end position="556"/>
    </location>
</feature>
<dbReference type="Pfam" id="PF10337">
    <property type="entry name" value="ArAE_2_N"/>
    <property type="match status" value="1"/>
</dbReference>
<feature type="domain" description="DUF2421" evidence="7">
    <location>
        <begin position="993"/>
        <end position="1162"/>
    </location>
</feature>
<feature type="transmembrane region" description="Helical" evidence="6">
    <location>
        <begin position="858"/>
        <end position="878"/>
    </location>
</feature>
<feature type="transmembrane region" description="Helical" evidence="6">
    <location>
        <begin position="908"/>
        <end position="924"/>
    </location>
</feature>
<feature type="compositionally biased region" description="Basic and acidic residues" evidence="5">
    <location>
        <begin position="553"/>
        <end position="562"/>
    </location>
</feature>
<evidence type="ECO:0000256" key="5">
    <source>
        <dbReference type="SAM" id="MobiDB-lite"/>
    </source>
</evidence>
<keyword evidence="3 6" id="KW-1133">Transmembrane helix</keyword>
<feature type="transmembrane region" description="Helical" evidence="6">
    <location>
        <begin position="316"/>
        <end position="335"/>
    </location>
</feature>
<proteinExistence type="predicted"/>
<feature type="region of interest" description="Disordered" evidence="5">
    <location>
        <begin position="19"/>
        <end position="129"/>
    </location>
</feature>
<dbReference type="EMBL" id="JAWCUI010000048">
    <property type="protein sequence ID" value="KAL1892005.1"/>
    <property type="molecule type" value="Genomic_DNA"/>
</dbReference>
<evidence type="ECO:0000259" key="8">
    <source>
        <dbReference type="Pfam" id="PF10337"/>
    </source>
</evidence>
<evidence type="ECO:0000313" key="10">
    <source>
        <dbReference type="EMBL" id="KAL1892005.1"/>
    </source>
</evidence>
<feature type="compositionally biased region" description="Basic and acidic residues" evidence="5">
    <location>
        <begin position="40"/>
        <end position="51"/>
    </location>
</feature>
<feature type="compositionally biased region" description="Low complexity" evidence="5">
    <location>
        <begin position="594"/>
        <end position="607"/>
    </location>
</feature>
<feature type="transmembrane region" description="Helical" evidence="6">
    <location>
        <begin position="207"/>
        <end position="227"/>
    </location>
</feature>
<feature type="transmembrane region" description="Helical" evidence="6">
    <location>
        <begin position="930"/>
        <end position="950"/>
    </location>
</feature>
<dbReference type="InterPro" id="IPR049453">
    <property type="entry name" value="Memb_transporter_dom"/>
</dbReference>
<feature type="transmembrane region" description="Helical" evidence="6">
    <location>
        <begin position="884"/>
        <end position="901"/>
    </location>
</feature>
<name>A0ABR3YVZ0_9PEZI</name>
<dbReference type="PANTHER" id="PTHR37994">
    <property type="entry name" value="ARAE_2_N DOMAIN-CONTAINING PROTEIN-RELATED"/>
    <property type="match status" value="1"/>
</dbReference>
<evidence type="ECO:0000256" key="4">
    <source>
        <dbReference type="ARBA" id="ARBA00023136"/>
    </source>
</evidence>
<keyword evidence="2 6" id="KW-0812">Transmembrane</keyword>
<evidence type="ECO:0000256" key="1">
    <source>
        <dbReference type="ARBA" id="ARBA00004141"/>
    </source>
</evidence>
<dbReference type="PANTHER" id="PTHR37994:SF4">
    <property type="entry name" value="ER TRANSPORTER 6TM N-TERMINAL DOMAIN-CONTAINING PROTEIN-RELATED"/>
    <property type="match status" value="1"/>
</dbReference>
<feature type="compositionally biased region" description="Acidic residues" evidence="5">
    <location>
        <begin position="1362"/>
        <end position="1371"/>
    </location>
</feature>
<feature type="region of interest" description="Disordered" evidence="5">
    <location>
        <begin position="553"/>
        <end position="636"/>
    </location>
</feature>
<sequence length="1382" mass="150417">MAARGKPLGFRADMVIEEAANETSRNNSRRNSVASSSSSDSDRSSDDDNNRNEQVYEPLATGGGNRARAGTGSGSSRVGGGGDASSDAGSPGASADVDNESAAPYKARRMPTTATAATVPDDLAPHTEEEEEAIAAPKKTLLERLGLDVPTLTLMFKGSLPPTIGVAIYQSTAFSQQYSTLGYLVPIVSVMTVAVMPRGKFIQTLTLNVLSVSFGAALALLVLYSGVKARAHTSGPLTPEELAAYQATGRPPYNSSQSAVCAIWLVFSIWLINMIRAKLPTMNLPSIVFSILINVSCTTGPTLINMTQAMAVVKQIYTAMLTAMALSAGVSLLIFPISSRKILMAQTAGAIGLLRKAVVLQGAYLRGLEREDMYALVTVETAVGDLGPAAENERKQEKLRRKWLHHKSKPVDVPPPLTKEEQAAQALRATITAMRELSGKMQQEVRFAKRDAAFGKLTAHDLGEIVKLMRSIFIPVTGMSTIMDIFRRTAEHRGWNTADDEEKSEEAIAKEKERRVWNEVMKQLHEPFTLLAEAIDEGLEHAGLQLGLLPKTKEQKAKDKEARKLRKAEKARKAAEKASGVKPDAEKSDGVDGDAGVSASASNGSSDKSSDGPKDNVTQEEGSASSPPPVGDDADADADIEASAGVIKPGDEGFADIIGDKVKKFYNTRSEILRIWAKERGLMDGAVPPLAKDGSGGIDPVFIAHEQRQSQLYILLYMEQLMIATGEAVQDFVEYADKKVADGTMDKTRFLFPTLRRIRKWAISVFDDKETTTVETEDALKPNFNVIFMGDSFNTKKDPEHLPPANAWQHFGNGLRLVSRFLGSAESAFGLRVACATMTVAIVCYLRVTQHFFQEQRLVWAMIIIAIGMSQTSGQSIFGFFCRIGGSAIAMVFSMIIWYIVDQKTPGIIVFLWLFVFCEYYFFLKYPRFIAASMITIITQVLIIGYELQVRKIGLAKAESTGQRYYPTYELAPYRLATVAGGSAVAFFWTIFPKPVTDRAWLRRDLSATLYLLANYFSVINETLKSTMNETGGNPDVPGTPAHRLLKVRQKLFSKLMLLLPSLQMHSAWQKWEPSIGGAFPRAAYEDIILRSGRILNYLTLISYTVTWKPRHAPGLVDDAWLKALSELIRSIGPTHYTILSTLALLSNSLLSGQSLPPYIPLPRPYELTRHLLTIKKTEPASGGGDGVPKRSPSSATTAGSTTGASPGGAAGGPKQPPRRRNSVWGKTSWRPEAGSAIADSTSGGMYERQTEEEAVEVNVPRRHRRSTAASSRDRPTIWREVTDNAVSTATGLTELTRIATGAAAHLGSVLDASNMEQHGYTEFAVLQVCSTLVCDDLEGMIQAVSGLVGVVDFSFRMDESNESLDAEAEAENEKGKGKKEQ</sequence>
<evidence type="ECO:0000256" key="6">
    <source>
        <dbReference type="SAM" id="Phobius"/>
    </source>
</evidence>
<feature type="compositionally biased region" description="Gly residues" evidence="5">
    <location>
        <begin position="61"/>
        <end position="83"/>
    </location>
</feature>
<evidence type="ECO:0000256" key="3">
    <source>
        <dbReference type="ARBA" id="ARBA00022989"/>
    </source>
</evidence>